<proteinExistence type="predicted"/>
<dbReference type="AlphaFoldDB" id="A0A8X7CHU0"/>
<evidence type="ECO:0000313" key="2">
    <source>
        <dbReference type="EMBL" id="GFY67431.1"/>
    </source>
</evidence>
<protein>
    <submittedName>
        <fullName evidence="2">Uncharacterized protein</fullName>
    </submittedName>
</protein>
<sequence length="188" mass="21532">NPNKCATQHLSRAAPTGARSTPFHIDGHALRILEDGDYYTYLGKTVGFFLLKNFTSVNEDLPYWTTSPTWHRGRNLMQSRPFSSHPFCFPAWGRLRRACGCGIPSAAFDSDFYLVDTAFKLLTSKGTKTWELTPWVNSLALFTMDRQDANRWSLARFLVERWKTVMPQPLTRCPTPGPMQDWPPDDKK</sequence>
<name>A0A8X7CHU0_9ARAC</name>
<dbReference type="EMBL" id="BMAV01016565">
    <property type="protein sequence ID" value="GFY67431.1"/>
    <property type="molecule type" value="Genomic_DNA"/>
</dbReference>
<organism evidence="2 3">
    <name type="scientific">Trichonephila inaurata madagascariensis</name>
    <dbReference type="NCBI Taxonomy" id="2747483"/>
    <lineage>
        <taxon>Eukaryota</taxon>
        <taxon>Metazoa</taxon>
        <taxon>Ecdysozoa</taxon>
        <taxon>Arthropoda</taxon>
        <taxon>Chelicerata</taxon>
        <taxon>Arachnida</taxon>
        <taxon>Araneae</taxon>
        <taxon>Araneomorphae</taxon>
        <taxon>Entelegynae</taxon>
        <taxon>Araneoidea</taxon>
        <taxon>Nephilidae</taxon>
        <taxon>Trichonephila</taxon>
        <taxon>Trichonephila inaurata</taxon>
    </lineage>
</organism>
<comment type="caution">
    <text evidence="2">The sequence shown here is derived from an EMBL/GenBank/DDBJ whole genome shotgun (WGS) entry which is preliminary data.</text>
</comment>
<keyword evidence="3" id="KW-1185">Reference proteome</keyword>
<dbReference type="Proteomes" id="UP000886998">
    <property type="component" value="Unassembled WGS sequence"/>
</dbReference>
<gene>
    <name evidence="2" type="ORF">TNIN_59251</name>
</gene>
<evidence type="ECO:0000313" key="3">
    <source>
        <dbReference type="Proteomes" id="UP000886998"/>
    </source>
</evidence>
<evidence type="ECO:0000256" key="1">
    <source>
        <dbReference type="SAM" id="MobiDB-lite"/>
    </source>
</evidence>
<accession>A0A8X7CHU0</accession>
<feature type="non-terminal residue" evidence="2">
    <location>
        <position position="1"/>
    </location>
</feature>
<reference evidence="2" key="1">
    <citation type="submission" date="2020-08" db="EMBL/GenBank/DDBJ databases">
        <title>Multicomponent nature underlies the extraordinary mechanical properties of spider dragline silk.</title>
        <authorList>
            <person name="Kono N."/>
            <person name="Nakamura H."/>
            <person name="Mori M."/>
            <person name="Yoshida Y."/>
            <person name="Ohtoshi R."/>
            <person name="Malay A.D."/>
            <person name="Moran D.A.P."/>
            <person name="Tomita M."/>
            <person name="Numata K."/>
            <person name="Arakawa K."/>
        </authorList>
    </citation>
    <scope>NUCLEOTIDE SEQUENCE</scope>
</reference>
<feature type="region of interest" description="Disordered" evidence="1">
    <location>
        <begin position="169"/>
        <end position="188"/>
    </location>
</feature>